<keyword evidence="1" id="KW-0812">Transmembrane</keyword>
<dbReference type="Proteomes" id="UP000692954">
    <property type="component" value="Unassembled WGS sequence"/>
</dbReference>
<organism evidence="2 3">
    <name type="scientific">Paramecium sonneborni</name>
    <dbReference type="NCBI Taxonomy" id="65129"/>
    <lineage>
        <taxon>Eukaryota</taxon>
        <taxon>Sar</taxon>
        <taxon>Alveolata</taxon>
        <taxon>Ciliophora</taxon>
        <taxon>Intramacronucleata</taxon>
        <taxon>Oligohymenophorea</taxon>
        <taxon>Peniculida</taxon>
        <taxon>Parameciidae</taxon>
        <taxon>Paramecium</taxon>
    </lineage>
</organism>
<protein>
    <recommendedName>
        <fullName evidence="4">Transmembrane protein</fullName>
    </recommendedName>
</protein>
<feature type="transmembrane region" description="Helical" evidence="1">
    <location>
        <begin position="18"/>
        <end position="37"/>
    </location>
</feature>
<evidence type="ECO:0000256" key="1">
    <source>
        <dbReference type="SAM" id="Phobius"/>
    </source>
</evidence>
<dbReference type="EMBL" id="CAJJDN010000137">
    <property type="protein sequence ID" value="CAD8122325.1"/>
    <property type="molecule type" value="Genomic_DNA"/>
</dbReference>
<gene>
    <name evidence="2" type="ORF">PSON_ATCC_30995.1.T1370147</name>
</gene>
<proteinExistence type="predicted"/>
<dbReference type="AlphaFoldDB" id="A0A8S1R474"/>
<comment type="caution">
    <text evidence="2">The sequence shown here is derived from an EMBL/GenBank/DDBJ whole genome shotgun (WGS) entry which is preliminary data.</text>
</comment>
<keyword evidence="1" id="KW-1133">Transmembrane helix</keyword>
<evidence type="ECO:0000313" key="3">
    <source>
        <dbReference type="Proteomes" id="UP000692954"/>
    </source>
</evidence>
<sequence>MIGISICGDQKVLLMKNVMMVILFLFMDVLIVIINMYNNADFIQRRMFVSFELIKDIQITKLPIVNDLCSRLYDNQNQCLINCEICIQGYCLQCKLRFYLNSISNLCQSICENLIIQGITKM</sequence>
<keyword evidence="3" id="KW-1185">Reference proteome</keyword>
<name>A0A8S1R474_9CILI</name>
<evidence type="ECO:0008006" key="4">
    <source>
        <dbReference type="Google" id="ProtNLM"/>
    </source>
</evidence>
<keyword evidence="1" id="KW-0472">Membrane</keyword>
<evidence type="ECO:0000313" key="2">
    <source>
        <dbReference type="EMBL" id="CAD8122325.1"/>
    </source>
</evidence>
<accession>A0A8S1R474</accession>
<reference evidence="2" key="1">
    <citation type="submission" date="2021-01" db="EMBL/GenBank/DDBJ databases">
        <authorList>
            <consortium name="Genoscope - CEA"/>
            <person name="William W."/>
        </authorList>
    </citation>
    <scope>NUCLEOTIDE SEQUENCE</scope>
</reference>